<reference evidence="3" key="1">
    <citation type="submission" date="2022-07" db="EMBL/GenBank/DDBJ databases">
        <authorList>
            <person name="Xamxidin M."/>
        </authorList>
    </citation>
    <scope>NUCLEOTIDE SEQUENCE</scope>
    <source>
        <strain evidence="3">YS8-69</strain>
    </source>
</reference>
<feature type="transmembrane region" description="Helical" evidence="1">
    <location>
        <begin position="12"/>
        <end position="32"/>
    </location>
</feature>
<organism evidence="3 4">
    <name type="scientific">Limnobacter parvus</name>
    <dbReference type="NCBI Taxonomy" id="2939690"/>
    <lineage>
        <taxon>Bacteria</taxon>
        <taxon>Pseudomonadati</taxon>
        <taxon>Pseudomonadota</taxon>
        <taxon>Betaproteobacteria</taxon>
        <taxon>Burkholderiales</taxon>
        <taxon>Burkholderiaceae</taxon>
        <taxon>Limnobacter</taxon>
    </lineage>
</organism>
<comment type="caution">
    <text evidence="3">The sequence shown here is derived from an EMBL/GenBank/DDBJ whole genome shotgun (WGS) entry which is preliminary data.</text>
</comment>
<feature type="domain" description="Glucose/Sorbosone dehydrogenase" evidence="2">
    <location>
        <begin position="194"/>
        <end position="522"/>
    </location>
</feature>
<protein>
    <submittedName>
        <fullName evidence="3">PQQ-dependent sugar dehydrogenase</fullName>
    </submittedName>
</protein>
<dbReference type="Pfam" id="PF07995">
    <property type="entry name" value="GSDH"/>
    <property type="match status" value="1"/>
</dbReference>
<evidence type="ECO:0000256" key="1">
    <source>
        <dbReference type="SAM" id="Phobius"/>
    </source>
</evidence>
<dbReference type="Gene3D" id="2.120.10.30">
    <property type="entry name" value="TolB, C-terminal domain"/>
    <property type="match status" value="1"/>
</dbReference>
<dbReference type="PANTHER" id="PTHR19328:SF75">
    <property type="entry name" value="ALDOSE SUGAR DEHYDROGENASE YLII"/>
    <property type="match status" value="1"/>
</dbReference>
<keyword evidence="1" id="KW-1133">Transmembrane helix</keyword>
<evidence type="ECO:0000313" key="4">
    <source>
        <dbReference type="Proteomes" id="UP001165267"/>
    </source>
</evidence>
<dbReference type="SUPFAM" id="SSF50952">
    <property type="entry name" value="Soluble quinoprotein glucose dehydrogenase"/>
    <property type="match status" value="1"/>
</dbReference>
<feature type="transmembrane region" description="Helical" evidence="1">
    <location>
        <begin position="130"/>
        <end position="150"/>
    </location>
</feature>
<keyword evidence="4" id="KW-1185">Reference proteome</keyword>
<dbReference type="InterPro" id="IPR012938">
    <property type="entry name" value="Glc/Sorbosone_DH"/>
</dbReference>
<evidence type="ECO:0000313" key="3">
    <source>
        <dbReference type="EMBL" id="MCR2745874.1"/>
    </source>
</evidence>
<accession>A0ABT1XFE3</accession>
<dbReference type="RefSeq" id="WP_257511102.1">
    <property type="nucleotide sequence ID" value="NZ_JANKHG010000014.1"/>
</dbReference>
<sequence length="526" mass="56376">MVERKIESKSKSAVAICFLIAFVFGAVAGTLVESQINMLALQKLGVGIPFETRLSTWMHDLGNFSLVYAVIFGSSFLVSQLAALLLTRFTGASLRTFWCAFGAALGLWVTFKVVDMIAPMPILIASTRTAGGMFSMVASAALSGALFAKLSKLGKVAAAPAMAILLAAGLALPSADVQAQSNKPYKVETFADGLENPWSMAFLPDGRALITEKPGRLRIVNADGKLQAKPVGGVPQVLYSGQAGLFDVLPATDFAQSQQIFLSYACGTRSANHACVSSAKLGANGLENVKEIFRSQMAKSGSAHYGGRMAWLPDNTLILTLGDGYSYREEAQNLSNHLGKIVRINADGSVPKDNPFVGTQGAKPEIYSYGHRNVQGLVYDEANKRLVAHEHGPRGGDEVNVVTPGTNYGWPKATYGIDYSGATISPYKEYEGTQQPAIYWVPSIAPSGMTVYNGDLFPKWKGSFLVGALKARSVSRVVLNGNKATEEEVLFKDLGERIRDIRTGPEGAIYLLTDNTDGKVLRVSPK</sequence>
<dbReference type="PANTHER" id="PTHR19328">
    <property type="entry name" value="HEDGEHOG-INTERACTING PROTEIN"/>
    <property type="match status" value="1"/>
</dbReference>
<keyword evidence="1" id="KW-0812">Transmembrane</keyword>
<dbReference type="EMBL" id="JANKHG010000014">
    <property type="protein sequence ID" value="MCR2745874.1"/>
    <property type="molecule type" value="Genomic_DNA"/>
</dbReference>
<proteinExistence type="predicted"/>
<dbReference type="Proteomes" id="UP001165267">
    <property type="component" value="Unassembled WGS sequence"/>
</dbReference>
<feature type="transmembrane region" description="Helical" evidence="1">
    <location>
        <begin position="98"/>
        <end position="124"/>
    </location>
</feature>
<name>A0ABT1XFE3_9BURK</name>
<feature type="transmembrane region" description="Helical" evidence="1">
    <location>
        <begin position="157"/>
        <end position="175"/>
    </location>
</feature>
<dbReference type="InterPro" id="IPR011041">
    <property type="entry name" value="Quinoprot_gluc/sorb_DH_b-prop"/>
</dbReference>
<gene>
    <name evidence="3" type="ORF">NSP04_04355</name>
</gene>
<feature type="transmembrane region" description="Helical" evidence="1">
    <location>
        <begin position="66"/>
        <end position="86"/>
    </location>
</feature>
<keyword evidence="1" id="KW-0472">Membrane</keyword>
<dbReference type="InterPro" id="IPR011042">
    <property type="entry name" value="6-blade_b-propeller_TolB-like"/>
</dbReference>
<evidence type="ECO:0000259" key="2">
    <source>
        <dbReference type="Pfam" id="PF07995"/>
    </source>
</evidence>